<dbReference type="GO" id="GO:0003735">
    <property type="term" value="F:structural constituent of ribosome"/>
    <property type="evidence" value="ECO:0007669"/>
    <property type="project" value="InterPro"/>
</dbReference>
<evidence type="ECO:0000256" key="5">
    <source>
        <dbReference type="ARBA" id="ARBA00023274"/>
    </source>
</evidence>
<dbReference type="Proteomes" id="UP000279271">
    <property type="component" value="Unassembled WGS sequence"/>
</dbReference>
<dbReference type="PROSITE" id="PS00651">
    <property type="entry name" value="RIBOSOMAL_L9"/>
    <property type="match status" value="1"/>
</dbReference>
<dbReference type="HAMAP" id="MF_00503">
    <property type="entry name" value="Ribosomal_bL9"/>
    <property type="match status" value="1"/>
</dbReference>
<keyword evidence="5" id="KW-0687">Ribonucleoprotein</keyword>
<evidence type="ECO:0000256" key="2">
    <source>
        <dbReference type="ARBA" id="ARBA00022730"/>
    </source>
</evidence>
<dbReference type="EMBL" id="QOKY01000144">
    <property type="protein sequence ID" value="RMZ56398.1"/>
    <property type="molecule type" value="Genomic_DNA"/>
</dbReference>
<dbReference type="GO" id="GO:1990904">
    <property type="term" value="C:ribonucleoprotein complex"/>
    <property type="evidence" value="ECO:0007669"/>
    <property type="project" value="UniProtKB-KW"/>
</dbReference>
<dbReference type="NCBIfam" id="TIGR00158">
    <property type="entry name" value="L9"/>
    <property type="match status" value="1"/>
</dbReference>
<comment type="similarity">
    <text evidence="1">Belongs to the bacterial ribosomal protein bL9 family.</text>
</comment>
<dbReference type="GO" id="GO:0005840">
    <property type="term" value="C:ribosome"/>
    <property type="evidence" value="ECO:0007669"/>
    <property type="project" value="UniProtKB-KW"/>
</dbReference>
<evidence type="ECO:0000256" key="8">
    <source>
        <dbReference type="ARBA" id="ARBA00035427"/>
    </source>
</evidence>
<evidence type="ECO:0000259" key="9">
    <source>
        <dbReference type="PROSITE" id="PS00651"/>
    </source>
</evidence>
<dbReference type="InterPro" id="IPR020069">
    <property type="entry name" value="Ribosomal_bL9_C"/>
</dbReference>
<gene>
    <name evidence="11" type="ORF">APUTEX25_004621</name>
    <name evidence="10" type="ORF">g.3351</name>
</gene>
<sequence>MMAFQGCTPSMQSSRPWLTPFQGRQCSRAAQRGTLVITASKAVTHKKQVILLKDVRGLGKQGELCEAPVGYVRNYLIPQRQASPASPAILARLQSERDAEAKRAQEVLGKARAMALALSTIGKFVIRKKVGTSGQLFGSVTTADVVAVIEQQTGRSLDKRAVNLPEIAALGSYLVSIRLHPDVVGEFQLVIQKDTSA</sequence>
<dbReference type="Pfam" id="PF03948">
    <property type="entry name" value="Ribosomal_L9_C"/>
    <property type="match status" value="1"/>
</dbReference>
<accession>A0A1D2AG88</accession>
<organism evidence="10">
    <name type="scientific">Auxenochlorella protothecoides</name>
    <name type="common">Green microalga</name>
    <name type="synonym">Chlorella protothecoides</name>
    <dbReference type="NCBI Taxonomy" id="3075"/>
    <lineage>
        <taxon>Eukaryota</taxon>
        <taxon>Viridiplantae</taxon>
        <taxon>Chlorophyta</taxon>
        <taxon>core chlorophytes</taxon>
        <taxon>Trebouxiophyceae</taxon>
        <taxon>Chlorellales</taxon>
        <taxon>Chlorellaceae</taxon>
        <taxon>Auxenochlorella</taxon>
    </lineage>
</organism>
<dbReference type="SUPFAM" id="SSF55658">
    <property type="entry name" value="L9 N-domain-like"/>
    <property type="match status" value="1"/>
</dbReference>
<dbReference type="InterPro" id="IPR009027">
    <property type="entry name" value="Ribosomal_bL9/RNase_H1_N"/>
</dbReference>
<evidence type="ECO:0000256" key="6">
    <source>
        <dbReference type="ARBA" id="ARBA00031047"/>
    </source>
</evidence>
<evidence type="ECO:0000313" key="10">
    <source>
        <dbReference type="EMBL" id="JAT78234.1"/>
    </source>
</evidence>
<dbReference type="AlphaFoldDB" id="A0A1D2AG88"/>
<dbReference type="InterPro" id="IPR020070">
    <property type="entry name" value="Ribosomal_bL9_N"/>
</dbReference>
<evidence type="ECO:0000256" key="4">
    <source>
        <dbReference type="ARBA" id="ARBA00022980"/>
    </source>
</evidence>
<reference evidence="12" key="2">
    <citation type="journal article" date="2018" name="Algal Res.">
        <title>Characterization of plant carbon substrate utilization by Auxenochlorella protothecoides.</title>
        <authorList>
            <person name="Vogler B.W."/>
            <person name="Starkenburg S.R."/>
            <person name="Sudasinghe N."/>
            <person name="Schambach J.Y."/>
            <person name="Rollin J.A."/>
            <person name="Pattathil S."/>
            <person name="Barry A.N."/>
        </authorList>
    </citation>
    <scope>NUCLEOTIDE SEQUENCE [LARGE SCALE GENOMIC DNA]</scope>
    <source>
        <strain evidence="12">UTEX 25</strain>
    </source>
</reference>
<evidence type="ECO:0000313" key="12">
    <source>
        <dbReference type="Proteomes" id="UP000279271"/>
    </source>
</evidence>
<dbReference type="Pfam" id="PF01281">
    <property type="entry name" value="Ribosomal_L9_N"/>
    <property type="match status" value="1"/>
</dbReference>
<dbReference type="InterPro" id="IPR000244">
    <property type="entry name" value="Ribosomal_bL9"/>
</dbReference>
<evidence type="ECO:0000256" key="3">
    <source>
        <dbReference type="ARBA" id="ARBA00022884"/>
    </source>
</evidence>
<dbReference type="SUPFAM" id="SSF55653">
    <property type="entry name" value="Ribosomal protein L9 C-domain"/>
    <property type="match status" value="1"/>
</dbReference>
<reference evidence="11" key="4">
    <citation type="submission" date="2018-11" db="EMBL/GenBank/DDBJ databases">
        <title>Characterization of plant carbon substrate utilization by Auxenochlorella protothecoides.</title>
        <authorList>
            <person name="Vogler B.W."/>
            <person name="Starkenburg S.R."/>
            <person name="Sudasinghe N."/>
            <person name="Schambach J.Y."/>
            <person name="Rollin J.A."/>
            <person name="Pattathil S."/>
            <person name="Barry A.N."/>
        </authorList>
    </citation>
    <scope>NUCLEOTIDE SEQUENCE [LARGE SCALE GENOMIC DNA]</scope>
    <source>
        <strain evidence="11">UTEX 25</strain>
    </source>
</reference>
<keyword evidence="4" id="KW-0689">Ribosomal protein</keyword>
<name>A0A1D2AG88_AUXPR</name>
<dbReference type="PANTHER" id="PTHR21368">
    <property type="entry name" value="50S RIBOSOMAL PROTEIN L9"/>
    <property type="match status" value="1"/>
</dbReference>
<dbReference type="Gene3D" id="3.10.430.100">
    <property type="entry name" value="Ribosomal protein L9, C-terminal domain"/>
    <property type="match status" value="1"/>
</dbReference>
<evidence type="ECO:0000313" key="11">
    <source>
        <dbReference type="EMBL" id="RMZ56398.1"/>
    </source>
</evidence>
<evidence type="ECO:0000256" key="1">
    <source>
        <dbReference type="ARBA" id="ARBA00010605"/>
    </source>
</evidence>
<feature type="domain" description="Ribosomal protein L9" evidence="9">
    <location>
        <begin position="59"/>
        <end position="86"/>
    </location>
</feature>
<evidence type="ECO:0000256" key="7">
    <source>
        <dbReference type="ARBA" id="ARBA00035193"/>
    </source>
</evidence>
<dbReference type="GO" id="GO:0019843">
    <property type="term" value="F:rRNA binding"/>
    <property type="evidence" value="ECO:0007669"/>
    <property type="project" value="UniProtKB-KW"/>
</dbReference>
<reference evidence="10" key="1">
    <citation type="submission" date="2015-08" db="EMBL/GenBank/DDBJ databases">
        <authorList>
            <person name="Babu N.S."/>
            <person name="Beckwith C.J."/>
            <person name="Beseler K.G."/>
            <person name="Brison A."/>
            <person name="Carone J.V."/>
            <person name="Caskin T.P."/>
            <person name="Diamond M."/>
            <person name="Durham M.E."/>
            <person name="Foxe J.M."/>
            <person name="Go M."/>
            <person name="Henderson B.A."/>
            <person name="Jones I.B."/>
            <person name="McGettigan J.A."/>
            <person name="Micheletti S.J."/>
            <person name="Nasrallah M.E."/>
            <person name="Ortiz D."/>
            <person name="Piller C.R."/>
            <person name="Privatt S.R."/>
            <person name="Schneider S.L."/>
            <person name="Sharp S."/>
            <person name="Smith T.C."/>
            <person name="Stanton J.D."/>
            <person name="Ullery H.E."/>
            <person name="Wilson R.J."/>
            <person name="Serrano M.G."/>
            <person name="Buck G."/>
            <person name="Lee V."/>
            <person name="Wang Y."/>
            <person name="Carvalho R."/>
            <person name="Voegtly L."/>
            <person name="Shi R."/>
            <person name="Duckworth R."/>
            <person name="Johnson A."/>
            <person name="Loviza R."/>
            <person name="Walstead R."/>
            <person name="Shah Z."/>
            <person name="Kiflezghi M."/>
            <person name="Wade K."/>
            <person name="Ball S.L."/>
            <person name="Bradley K.W."/>
            <person name="Asai D.J."/>
            <person name="Bowman C.A."/>
            <person name="Russell D.A."/>
            <person name="Pope W.H."/>
            <person name="Jacobs-Sera D."/>
            <person name="Hendrix R.W."/>
            <person name="Hatfull G.F."/>
        </authorList>
    </citation>
    <scope>NUCLEOTIDE SEQUENCE</scope>
</reference>
<proteinExistence type="inferred from homology"/>
<dbReference type="InterPro" id="IPR036935">
    <property type="entry name" value="Ribosomal_bL9_N_sf"/>
</dbReference>
<dbReference type="EMBL" id="GDKF01000388">
    <property type="protein sequence ID" value="JAT78234.1"/>
    <property type="molecule type" value="Transcribed_RNA"/>
</dbReference>
<dbReference type="InterPro" id="IPR036791">
    <property type="entry name" value="Ribosomal_bL9_C_sf"/>
</dbReference>
<dbReference type="GO" id="GO:0006412">
    <property type="term" value="P:translation"/>
    <property type="evidence" value="ECO:0007669"/>
    <property type="project" value="InterPro"/>
</dbReference>
<keyword evidence="3" id="KW-0694">RNA-binding</keyword>
<reference evidence="11" key="3">
    <citation type="submission" date="2018-10" db="EMBL/GenBank/DDBJ databases">
        <authorList>
            <person name="Hovde B."/>
            <person name="Zhang X."/>
        </authorList>
    </citation>
    <scope>NUCLEOTIDE SEQUENCE [LARGE SCALE GENOMIC DNA]</scope>
    <source>
        <strain evidence="11">UTEX 25</strain>
    </source>
</reference>
<dbReference type="InterPro" id="IPR020594">
    <property type="entry name" value="Ribosomal_bL9_bac/chp"/>
</dbReference>
<keyword evidence="2" id="KW-0699">rRNA-binding</keyword>
<protein>
    <recommendedName>
        <fullName evidence="7">Large ribosomal subunit protein bL9c</fullName>
    </recommendedName>
    <alternativeName>
        <fullName evidence="8">50S ribosomal protein L9, chloroplastic</fullName>
    </alternativeName>
    <alternativeName>
        <fullName evidence="6">CL9</fullName>
    </alternativeName>
</protein>
<dbReference type="Gene3D" id="3.40.5.10">
    <property type="entry name" value="Ribosomal protein L9, N-terminal domain"/>
    <property type="match status" value="1"/>
</dbReference>